<dbReference type="Pfam" id="PF11201">
    <property type="entry name" value="DUF2982"/>
    <property type="match status" value="1"/>
</dbReference>
<keyword evidence="1" id="KW-1133">Transmembrane helix</keyword>
<keyword evidence="1" id="KW-0812">Transmembrane</keyword>
<comment type="caution">
    <text evidence="2">The sequence shown here is derived from an EMBL/GenBank/DDBJ whole genome shotgun (WGS) entry which is preliminary data.</text>
</comment>
<dbReference type="Proteomes" id="UP000568664">
    <property type="component" value="Unassembled WGS sequence"/>
</dbReference>
<evidence type="ECO:0000256" key="1">
    <source>
        <dbReference type="SAM" id="Phobius"/>
    </source>
</evidence>
<dbReference type="AlphaFoldDB" id="A0A7Y0Q7Z9"/>
<dbReference type="InterPro" id="IPR021367">
    <property type="entry name" value="DUF2982"/>
</dbReference>
<reference evidence="2 3" key="1">
    <citation type="submission" date="2020-04" db="EMBL/GenBank/DDBJ databases">
        <title>Thalassotalea sp. M1531, isolated from the surface of marine red alga.</title>
        <authorList>
            <person name="Pang L."/>
            <person name="Lu D.-C."/>
        </authorList>
    </citation>
    <scope>NUCLEOTIDE SEQUENCE [LARGE SCALE GENOMIC DNA]</scope>
    <source>
        <strain evidence="2 3">M1531</strain>
    </source>
</reference>
<accession>A0A7Y0Q7Z9</accession>
<gene>
    <name evidence="2" type="ORF">HII17_08325</name>
</gene>
<feature type="transmembrane region" description="Helical" evidence="1">
    <location>
        <begin position="12"/>
        <end position="32"/>
    </location>
</feature>
<evidence type="ECO:0000313" key="2">
    <source>
        <dbReference type="EMBL" id="NMP31565.1"/>
    </source>
</evidence>
<protein>
    <submittedName>
        <fullName evidence="2">DUF2982 domain-containing protein</fullName>
    </submittedName>
</protein>
<dbReference type="EMBL" id="JABBXH010000002">
    <property type="protein sequence ID" value="NMP31565.1"/>
    <property type="molecule type" value="Genomic_DNA"/>
</dbReference>
<keyword evidence="3" id="KW-1185">Reference proteome</keyword>
<feature type="transmembrane region" description="Helical" evidence="1">
    <location>
        <begin position="38"/>
        <end position="59"/>
    </location>
</feature>
<name>A0A7Y0Q7Z9_9GAMM</name>
<sequence>MPEIKIKPFANYHGRFLLVAGIALLCISIALSHHYWHALRLVLILVILVSIVLIFIGIAKRLEPEFSFHLTPTALSYFHKYGHWQISWQNIQRVGNVKLSSSVNHQVLPYIGIKLKNSEVLAKNISLRLANRLPHEQRPLATLAISSELLTIEQAQVNFAPYRLSDGSKLNGPKALLFHHIDALEKAFGYHLFLPASSLDRPLDDFLTLLNQCNSHAIKKGTDA</sequence>
<dbReference type="RefSeq" id="WP_169074868.1">
    <property type="nucleotide sequence ID" value="NZ_JABBXH010000002.1"/>
</dbReference>
<proteinExistence type="predicted"/>
<evidence type="ECO:0000313" key="3">
    <source>
        <dbReference type="Proteomes" id="UP000568664"/>
    </source>
</evidence>
<organism evidence="2 3">
    <name type="scientific">Thalassotalea algicola</name>
    <dbReference type="NCBI Taxonomy" id="2716224"/>
    <lineage>
        <taxon>Bacteria</taxon>
        <taxon>Pseudomonadati</taxon>
        <taxon>Pseudomonadota</taxon>
        <taxon>Gammaproteobacteria</taxon>
        <taxon>Alteromonadales</taxon>
        <taxon>Colwelliaceae</taxon>
        <taxon>Thalassotalea</taxon>
    </lineage>
</organism>
<keyword evidence="1" id="KW-0472">Membrane</keyword>